<evidence type="ECO:0000313" key="2">
    <source>
        <dbReference type="Proteomes" id="UP000001511"/>
    </source>
</evidence>
<dbReference type="EMBL" id="CP002059">
    <property type="protein sequence ID" value="ADI65496.1"/>
    <property type="molecule type" value="Genomic_DNA"/>
</dbReference>
<proteinExistence type="predicted"/>
<evidence type="ECO:0000313" key="1">
    <source>
        <dbReference type="EMBL" id="ADI65496.1"/>
    </source>
</evidence>
<accession>D7E5D6</accession>
<protein>
    <submittedName>
        <fullName evidence="1">Uncharacterized protein</fullName>
    </submittedName>
</protein>
<dbReference type="KEGG" id="naz:Aazo_4027"/>
<organism evidence="1 2">
    <name type="scientific">Nostoc azollae (strain 0708)</name>
    <name type="common">Anabaena azollae (strain 0708)</name>
    <dbReference type="NCBI Taxonomy" id="551115"/>
    <lineage>
        <taxon>Bacteria</taxon>
        <taxon>Bacillati</taxon>
        <taxon>Cyanobacteriota</taxon>
        <taxon>Cyanophyceae</taxon>
        <taxon>Nostocales</taxon>
        <taxon>Nostocaceae</taxon>
        <taxon>Trichormus</taxon>
    </lineage>
</organism>
<gene>
    <name evidence="1" type="ordered locus">Aazo_4027</name>
</gene>
<dbReference type="HOGENOM" id="CLU_2826822_0_0_3"/>
<dbReference type="AlphaFoldDB" id="D7E5D6"/>
<dbReference type="Proteomes" id="UP000001511">
    <property type="component" value="Chromosome"/>
</dbReference>
<keyword evidence="2" id="KW-1185">Reference proteome</keyword>
<name>D7E5D6_NOSA0</name>
<sequence>MIVTDCSAPTRTQKGIYSQFKTRNSITQLVVMIGRNMIVSGILWVISVNRIGEKDCCYLGVYRTRF</sequence>
<reference evidence="1 2" key="1">
    <citation type="journal article" date="2010" name="PLoS ONE">
        <title>Genome erosion in a nitrogen-fixing vertically transmitted endosymbiotic multicellular cyanobacterium.</title>
        <authorList>
            <person name="Ran L."/>
            <person name="Larsson J."/>
            <person name="Vigil-Stenman T."/>
            <person name="Nylander J.A."/>
            <person name="Ininbergs K."/>
            <person name="Zheng W.W."/>
            <person name="Lapidus A."/>
            <person name="Lowry S."/>
            <person name="Haselkorn R."/>
            <person name="Bergman B."/>
        </authorList>
    </citation>
    <scope>NUCLEOTIDE SEQUENCE [LARGE SCALE GENOMIC DNA]</scope>
    <source>
        <strain evidence="1 2">0708</strain>
    </source>
</reference>